<dbReference type="RefSeq" id="WP_186740762.1">
    <property type="nucleotide sequence ID" value="NZ_CP060394.1"/>
</dbReference>
<dbReference type="SUPFAM" id="SSF81901">
    <property type="entry name" value="HCP-like"/>
    <property type="match status" value="1"/>
</dbReference>
<organism evidence="3 4">
    <name type="scientific">Alloacidobacterium dinghuense</name>
    <dbReference type="NCBI Taxonomy" id="2763107"/>
    <lineage>
        <taxon>Bacteria</taxon>
        <taxon>Pseudomonadati</taxon>
        <taxon>Acidobacteriota</taxon>
        <taxon>Terriglobia</taxon>
        <taxon>Terriglobales</taxon>
        <taxon>Acidobacteriaceae</taxon>
        <taxon>Alloacidobacterium</taxon>
    </lineage>
</organism>
<reference evidence="3 4" key="1">
    <citation type="submission" date="2020-08" db="EMBL/GenBank/DDBJ databases">
        <title>Edaphobacter telluris sp. nov. and Acidobacterium dinghuensis sp. nov., two acidobacteria isolated from forest soil.</title>
        <authorList>
            <person name="Fu J."/>
            <person name="Qiu L."/>
        </authorList>
    </citation>
    <scope>NUCLEOTIDE SEQUENCE [LARGE SCALE GENOMIC DNA]</scope>
    <source>
        <strain evidence="3">4Y35</strain>
    </source>
</reference>
<keyword evidence="4" id="KW-1185">Reference proteome</keyword>
<proteinExistence type="predicted"/>
<evidence type="ECO:0000256" key="1">
    <source>
        <dbReference type="SAM" id="MobiDB-lite"/>
    </source>
</evidence>
<evidence type="ECO:0000256" key="2">
    <source>
        <dbReference type="SAM" id="Phobius"/>
    </source>
</evidence>
<name>A0A7G8BDT7_9BACT</name>
<dbReference type="EMBL" id="CP060394">
    <property type="protein sequence ID" value="QNI30707.1"/>
    <property type="molecule type" value="Genomic_DNA"/>
</dbReference>
<accession>A0A7G8BDT7</accession>
<feature type="compositionally biased region" description="Polar residues" evidence="1">
    <location>
        <begin position="221"/>
        <end position="236"/>
    </location>
</feature>
<sequence>MDTQTRHALKQDSFVQATASSINWMDAHRSIIIKTSIVVVVVIAVVLAGAIAYNNRSTRAENLFGQAMDIYNTPVTQPGQPTEPGLKTYASAAARAKDAHPLFEEVANSYGWFKAGANSRYLAGMTAIDMGQTAAGENELKQAADSHDRGVAALAKLALAGLYHQTGRDPQAIELYQQLIAKPTLTVPASMAKLQLAGLYETTKPAEAKRLYAEIKDQDKTTAAGQIATQKLQGATAQPAPAHP</sequence>
<dbReference type="Gene3D" id="1.25.40.10">
    <property type="entry name" value="Tetratricopeptide repeat domain"/>
    <property type="match status" value="1"/>
</dbReference>
<dbReference type="AlphaFoldDB" id="A0A7G8BDT7"/>
<feature type="transmembrane region" description="Helical" evidence="2">
    <location>
        <begin position="31"/>
        <end position="53"/>
    </location>
</feature>
<dbReference type="InterPro" id="IPR011990">
    <property type="entry name" value="TPR-like_helical_dom_sf"/>
</dbReference>
<protein>
    <submittedName>
        <fullName evidence="3">Tetratricopeptide repeat protein</fullName>
    </submittedName>
</protein>
<dbReference type="Proteomes" id="UP000515312">
    <property type="component" value="Chromosome"/>
</dbReference>
<dbReference type="KEGG" id="adin:H7849_16430"/>
<evidence type="ECO:0000313" key="3">
    <source>
        <dbReference type="EMBL" id="QNI30707.1"/>
    </source>
</evidence>
<evidence type="ECO:0000313" key="4">
    <source>
        <dbReference type="Proteomes" id="UP000515312"/>
    </source>
</evidence>
<gene>
    <name evidence="3" type="ORF">H7849_16430</name>
</gene>
<keyword evidence="2" id="KW-0812">Transmembrane</keyword>
<keyword evidence="2" id="KW-0472">Membrane</keyword>
<feature type="region of interest" description="Disordered" evidence="1">
    <location>
        <begin position="218"/>
        <end position="244"/>
    </location>
</feature>
<keyword evidence="2" id="KW-1133">Transmembrane helix</keyword>